<evidence type="ECO:0000313" key="17">
    <source>
        <dbReference type="EMBL" id="MQS01394.1"/>
    </source>
</evidence>
<dbReference type="SUPFAM" id="SSF55486">
    <property type="entry name" value="Metalloproteases ('zincins'), catalytic domain"/>
    <property type="match status" value="1"/>
</dbReference>
<dbReference type="InterPro" id="IPR027268">
    <property type="entry name" value="Peptidase_M4/M1_CTD_sf"/>
</dbReference>
<evidence type="ECO:0000256" key="5">
    <source>
        <dbReference type="ARBA" id="ARBA00015611"/>
    </source>
</evidence>
<keyword evidence="18" id="KW-1185">Reference proteome</keyword>
<reference evidence="17 18" key="1">
    <citation type="submission" date="2019-10" db="EMBL/GenBank/DDBJ databases">
        <title>Streptomyces sp. nov., a novel actinobacterium isolated from alkaline environment.</title>
        <authorList>
            <person name="Golinska P."/>
        </authorList>
    </citation>
    <scope>NUCLEOTIDE SEQUENCE [LARGE SCALE GENOMIC DNA]</scope>
    <source>
        <strain evidence="17 18">OF1</strain>
    </source>
</reference>
<dbReference type="GO" id="GO:0016020">
    <property type="term" value="C:membrane"/>
    <property type="evidence" value="ECO:0007669"/>
    <property type="project" value="TreeGrafter"/>
</dbReference>
<feature type="domain" description="Peptidase M1 membrane alanine aminopeptidase" evidence="14">
    <location>
        <begin position="226"/>
        <end position="439"/>
    </location>
</feature>
<dbReference type="InterPro" id="IPR045357">
    <property type="entry name" value="Aminopeptidase_N-like_N"/>
</dbReference>
<dbReference type="NCBIfam" id="TIGR02412">
    <property type="entry name" value="pepN_strep_liv"/>
    <property type="match status" value="1"/>
</dbReference>
<dbReference type="SUPFAM" id="SSF63737">
    <property type="entry name" value="Leukotriene A4 hydrolase N-terminal domain"/>
    <property type="match status" value="1"/>
</dbReference>
<evidence type="ECO:0000259" key="15">
    <source>
        <dbReference type="Pfam" id="PF11838"/>
    </source>
</evidence>
<dbReference type="InterPro" id="IPR001930">
    <property type="entry name" value="Peptidase_M1"/>
</dbReference>
<dbReference type="PANTHER" id="PTHR11533:SF174">
    <property type="entry name" value="PUROMYCIN-SENSITIVE AMINOPEPTIDASE-RELATED"/>
    <property type="match status" value="1"/>
</dbReference>
<evidence type="ECO:0000256" key="10">
    <source>
        <dbReference type="ARBA" id="ARBA00022833"/>
    </source>
</evidence>
<evidence type="ECO:0000256" key="6">
    <source>
        <dbReference type="ARBA" id="ARBA00022438"/>
    </source>
</evidence>
<evidence type="ECO:0000256" key="7">
    <source>
        <dbReference type="ARBA" id="ARBA00022670"/>
    </source>
</evidence>
<keyword evidence="6 17" id="KW-0031">Aminopeptidase</keyword>
<dbReference type="GO" id="GO:0005737">
    <property type="term" value="C:cytoplasm"/>
    <property type="evidence" value="ECO:0007669"/>
    <property type="project" value="TreeGrafter"/>
</dbReference>
<dbReference type="AlphaFoldDB" id="A0A5P0YM07"/>
<gene>
    <name evidence="17" type="primary">pepN</name>
    <name evidence="17" type="ORF">FNX44_005780</name>
</gene>
<dbReference type="Proteomes" id="UP000320857">
    <property type="component" value="Unassembled WGS sequence"/>
</dbReference>
<dbReference type="GO" id="GO:0043171">
    <property type="term" value="P:peptide catabolic process"/>
    <property type="evidence" value="ECO:0007669"/>
    <property type="project" value="TreeGrafter"/>
</dbReference>
<dbReference type="Gene3D" id="1.10.390.10">
    <property type="entry name" value="Neutral Protease Domain 2"/>
    <property type="match status" value="1"/>
</dbReference>
<organism evidence="17 18">
    <name type="scientific">Streptomyces alkaliterrae</name>
    <dbReference type="NCBI Taxonomy" id="2213162"/>
    <lineage>
        <taxon>Bacteria</taxon>
        <taxon>Bacillati</taxon>
        <taxon>Actinomycetota</taxon>
        <taxon>Actinomycetes</taxon>
        <taxon>Kitasatosporales</taxon>
        <taxon>Streptomycetaceae</taxon>
        <taxon>Streptomyces</taxon>
    </lineage>
</organism>
<dbReference type="Pfam" id="PF11838">
    <property type="entry name" value="ERAP1_C"/>
    <property type="match status" value="1"/>
</dbReference>
<dbReference type="InterPro" id="IPR024571">
    <property type="entry name" value="ERAP1-like_C_dom"/>
</dbReference>
<evidence type="ECO:0000256" key="8">
    <source>
        <dbReference type="ARBA" id="ARBA00022723"/>
    </source>
</evidence>
<evidence type="ECO:0000256" key="2">
    <source>
        <dbReference type="ARBA" id="ARBA00001947"/>
    </source>
</evidence>
<dbReference type="InterPro" id="IPR014782">
    <property type="entry name" value="Peptidase_M1_dom"/>
</dbReference>
<dbReference type="GO" id="GO:0070006">
    <property type="term" value="F:metalloaminopeptidase activity"/>
    <property type="evidence" value="ECO:0007669"/>
    <property type="project" value="TreeGrafter"/>
</dbReference>
<keyword evidence="10" id="KW-0862">Zinc</keyword>
<dbReference type="EC" id="3.4.11.2" evidence="4 12"/>
<dbReference type="InterPro" id="IPR042097">
    <property type="entry name" value="Aminopeptidase_N-like_N_sf"/>
</dbReference>
<dbReference type="OrthoDB" id="100605at2"/>
<evidence type="ECO:0000259" key="16">
    <source>
        <dbReference type="Pfam" id="PF17900"/>
    </source>
</evidence>
<keyword evidence="7" id="KW-0645">Protease</keyword>
<dbReference type="GO" id="GO:0016285">
    <property type="term" value="F:alanyl aminopeptidase activity"/>
    <property type="evidence" value="ECO:0007669"/>
    <property type="project" value="UniProtKB-EC"/>
</dbReference>
<feature type="domain" description="Aminopeptidase N-like N-terminal" evidence="16">
    <location>
        <begin position="90"/>
        <end position="185"/>
    </location>
</feature>
<keyword evidence="9 17" id="KW-0378">Hydrolase</keyword>
<feature type="region of interest" description="Disordered" evidence="13">
    <location>
        <begin position="346"/>
        <end position="365"/>
    </location>
</feature>
<evidence type="ECO:0000259" key="14">
    <source>
        <dbReference type="Pfam" id="PF01433"/>
    </source>
</evidence>
<dbReference type="Pfam" id="PF01433">
    <property type="entry name" value="Peptidase_M1"/>
    <property type="match status" value="1"/>
</dbReference>
<name>A0A5P0YM07_9ACTN</name>
<evidence type="ECO:0000256" key="4">
    <source>
        <dbReference type="ARBA" id="ARBA00012564"/>
    </source>
</evidence>
<dbReference type="InterPro" id="IPR050344">
    <property type="entry name" value="Peptidase_M1_aminopeptidases"/>
</dbReference>
<dbReference type="CDD" id="cd09602">
    <property type="entry name" value="M1_APN"/>
    <property type="match status" value="1"/>
</dbReference>
<dbReference type="GO" id="GO:0006508">
    <property type="term" value="P:proteolysis"/>
    <property type="evidence" value="ECO:0007669"/>
    <property type="project" value="UniProtKB-UniRule"/>
</dbReference>
<feature type="domain" description="ERAP1-like C-terminal" evidence="15">
    <location>
        <begin position="515"/>
        <end position="822"/>
    </location>
</feature>
<sequence length="830" mass="92840">MTGMTTLSRQEARTRARQLTVHSYTIHLDLGRDGDTFGSTTTIHFTAHHQADTFVELRPTTLHGVTLDGRPLDVGLLSDGRLRLTDLTAGEHTLYVTADMPYSRTSEGMHRFTDPADGRTYLYSMCFQTEAPRVYACFDQPDLKATFTVSATTPEDWTFLTNSVATQTRPGHWTSPATPPISTYLMAAAAGPYHSHTFTHAGLPFGVHTRRSLAEHLDAEEIQRITTACYDHYHEIFDEPYPFDSYDQLFAPELNAGAMENPGLVVLTDSYVHRSATTDNQHATRATTIAHEMAHMWFGNLVTLQWWDDIWLNESFAEYMGTDVVARTTEWTDNWARFTTERKTWGRDADQRPSTHPIAPDPEDVPDTATALQNFDGISYAKGASALRQLAAWLGREDFLLGLNTHFTRHRFGNATLEDFLDNLARHTNRDVRQWAARWLRTTGADVLVPGVADADADTWLLHVHKDGNRPHRLLAAAFDRAPDGTLAARPTAHTDLPADERTTTLTLPGDPPDLVVLNDQDLTYAKTRFDERSWQTLRTALTAVPDPLTRVTVWSAARDLVRDAELPPGEYLRLVEKHLPHESDNTTVAAVLEFVHGTLLDRYLDPADRPDALGRLHDLTTHLLAHTEEHDRRLTVLPTHIGTTTRPTELTTWLDGTGTLYGVPLDADRRWLALRRLTVLGQLTASELDEEAAADRTANGEQAAARCRAALPDAAAKARAWELMFGAESALSNYLFSATAQGFWPAEQRELTEPYLKRYFPDALALAHRRGETVARLAGRQAFPHTAAEDAVLEEGRRTLAEEEPPPALRRALTDELDDLARALRVREA</sequence>
<protein>
    <recommendedName>
        <fullName evidence="5 12">Aminopeptidase N</fullName>
        <ecNumber evidence="4 12">3.4.11.2</ecNumber>
    </recommendedName>
</protein>
<comment type="caution">
    <text evidence="17">The sequence shown here is derived from an EMBL/GenBank/DDBJ whole genome shotgun (WGS) entry which is preliminary data.</text>
</comment>
<dbReference type="Pfam" id="PF17900">
    <property type="entry name" value="Peptidase_M1_N"/>
    <property type="match status" value="1"/>
</dbReference>
<keyword evidence="11" id="KW-0482">Metalloprotease</keyword>
<evidence type="ECO:0000256" key="9">
    <source>
        <dbReference type="ARBA" id="ARBA00022801"/>
    </source>
</evidence>
<evidence type="ECO:0000313" key="18">
    <source>
        <dbReference type="Proteomes" id="UP000320857"/>
    </source>
</evidence>
<dbReference type="GO" id="GO:0005615">
    <property type="term" value="C:extracellular space"/>
    <property type="evidence" value="ECO:0007669"/>
    <property type="project" value="TreeGrafter"/>
</dbReference>
<evidence type="ECO:0000256" key="3">
    <source>
        <dbReference type="ARBA" id="ARBA00010136"/>
    </source>
</evidence>
<dbReference type="GO" id="GO:0008270">
    <property type="term" value="F:zinc ion binding"/>
    <property type="evidence" value="ECO:0007669"/>
    <property type="project" value="UniProtKB-UniRule"/>
</dbReference>
<evidence type="ECO:0000256" key="11">
    <source>
        <dbReference type="ARBA" id="ARBA00023049"/>
    </source>
</evidence>
<dbReference type="EMBL" id="VJYK02000038">
    <property type="protein sequence ID" value="MQS01394.1"/>
    <property type="molecule type" value="Genomic_DNA"/>
</dbReference>
<comment type="similarity">
    <text evidence="3">Belongs to the peptidase M1 family.</text>
</comment>
<accession>A0A5P0YM07</accession>
<evidence type="ECO:0000256" key="1">
    <source>
        <dbReference type="ARBA" id="ARBA00000098"/>
    </source>
</evidence>
<evidence type="ECO:0000256" key="12">
    <source>
        <dbReference type="NCBIfam" id="TIGR02412"/>
    </source>
</evidence>
<dbReference type="PANTHER" id="PTHR11533">
    <property type="entry name" value="PROTEASE M1 ZINC METALLOPROTEASE"/>
    <property type="match status" value="1"/>
</dbReference>
<keyword evidence="8" id="KW-0479">Metal-binding</keyword>
<dbReference type="InterPro" id="IPR012778">
    <property type="entry name" value="Pept_M1_aminopeptidase"/>
</dbReference>
<comment type="cofactor">
    <cofactor evidence="2">
        <name>Zn(2+)</name>
        <dbReference type="ChEBI" id="CHEBI:29105"/>
    </cofactor>
</comment>
<dbReference type="GO" id="GO:0042277">
    <property type="term" value="F:peptide binding"/>
    <property type="evidence" value="ECO:0007669"/>
    <property type="project" value="TreeGrafter"/>
</dbReference>
<dbReference type="PRINTS" id="PR00756">
    <property type="entry name" value="ALADIPTASE"/>
</dbReference>
<evidence type="ECO:0000256" key="13">
    <source>
        <dbReference type="SAM" id="MobiDB-lite"/>
    </source>
</evidence>
<dbReference type="Gene3D" id="2.60.40.1730">
    <property type="entry name" value="tricorn interacting facor f3 domain"/>
    <property type="match status" value="1"/>
</dbReference>
<comment type="catalytic activity">
    <reaction evidence="1">
        <text>Release of an N-terminal amino acid, Xaa-|-Yaa- from a peptide, amide or arylamide. Xaa is preferably Ala, but may be most amino acids including Pro (slow action). When a terminal hydrophobic residue is followed by a prolyl residue, the two may be released as an intact Xaa-Pro dipeptide.</text>
        <dbReference type="EC" id="3.4.11.2"/>
    </reaction>
</comment>
<proteinExistence type="inferred from homology"/>